<proteinExistence type="predicted"/>
<protein>
    <submittedName>
        <fullName evidence="1">Uncharacterized protein</fullName>
    </submittedName>
</protein>
<evidence type="ECO:0000313" key="2">
    <source>
        <dbReference type="Proteomes" id="UP000285112"/>
    </source>
</evidence>
<name>A0A419I7F1_9PSEU</name>
<organism evidence="1 2">
    <name type="scientific">Amycolatopsis panacis</name>
    <dbReference type="NCBI Taxonomy" id="2340917"/>
    <lineage>
        <taxon>Bacteria</taxon>
        <taxon>Bacillati</taxon>
        <taxon>Actinomycetota</taxon>
        <taxon>Actinomycetes</taxon>
        <taxon>Pseudonocardiales</taxon>
        <taxon>Pseudonocardiaceae</taxon>
        <taxon>Amycolatopsis</taxon>
    </lineage>
</organism>
<dbReference type="Proteomes" id="UP000285112">
    <property type="component" value="Unassembled WGS sequence"/>
</dbReference>
<comment type="caution">
    <text evidence="1">The sequence shown here is derived from an EMBL/GenBank/DDBJ whole genome shotgun (WGS) entry which is preliminary data.</text>
</comment>
<evidence type="ECO:0000313" key="1">
    <source>
        <dbReference type="EMBL" id="RJQ87836.1"/>
    </source>
</evidence>
<dbReference type="AlphaFoldDB" id="A0A419I7F1"/>
<dbReference type="RefSeq" id="WP_120022770.1">
    <property type="nucleotide sequence ID" value="NZ_QZFV01000066.1"/>
</dbReference>
<keyword evidence="2" id="KW-1185">Reference proteome</keyword>
<dbReference type="EMBL" id="QZFV01000066">
    <property type="protein sequence ID" value="RJQ87836.1"/>
    <property type="molecule type" value="Genomic_DNA"/>
</dbReference>
<sequence>MDAFSDLIRRRLDPAGRPWPLRARETVIAGGTAEGRTTLIVGAYQLRGEIHAVVRHCTALADDRRFAGAA</sequence>
<gene>
    <name evidence="1" type="ORF">D5S19_08500</name>
</gene>
<reference evidence="1 2" key="1">
    <citation type="submission" date="2018-09" db="EMBL/GenBank/DDBJ databases">
        <title>YIM PH 21725 draft genome.</title>
        <authorList>
            <person name="Miao C."/>
        </authorList>
    </citation>
    <scope>NUCLEOTIDE SEQUENCE [LARGE SCALE GENOMIC DNA]</scope>
    <source>
        <strain evidence="2">YIM PH21725</strain>
    </source>
</reference>
<accession>A0A419I7F1</accession>